<dbReference type="EMBL" id="WELI01000005">
    <property type="protein sequence ID" value="KAB7730032.1"/>
    <property type="molecule type" value="Genomic_DNA"/>
</dbReference>
<feature type="compositionally biased region" description="Low complexity" evidence="4">
    <location>
        <begin position="745"/>
        <end position="754"/>
    </location>
</feature>
<dbReference type="RefSeq" id="WP_152124649.1">
    <property type="nucleotide sequence ID" value="NZ_WELI01000005.1"/>
</dbReference>
<name>A0A7J5TY22_9BACT</name>
<reference evidence="5 6" key="1">
    <citation type="submission" date="2019-10" db="EMBL/GenBank/DDBJ databases">
        <title>Rudanella paleaurantiibacter sp. nov., isolated from sludge.</title>
        <authorList>
            <person name="Xu S.Q."/>
        </authorList>
    </citation>
    <scope>NUCLEOTIDE SEQUENCE [LARGE SCALE GENOMIC DNA]</scope>
    <source>
        <strain evidence="5 6">HX-22-17</strain>
    </source>
</reference>
<keyword evidence="2 3" id="KW-0802">TPR repeat</keyword>
<feature type="compositionally biased region" description="Low complexity" evidence="4">
    <location>
        <begin position="41"/>
        <end position="52"/>
    </location>
</feature>
<feature type="compositionally biased region" description="Basic residues" evidence="4">
    <location>
        <begin position="755"/>
        <end position="769"/>
    </location>
</feature>
<feature type="compositionally biased region" description="Polar residues" evidence="4">
    <location>
        <begin position="770"/>
        <end position="779"/>
    </location>
</feature>
<comment type="caution">
    <text evidence="5">The sequence shown here is derived from an EMBL/GenBank/DDBJ whole genome shotgun (WGS) entry which is preliminary data.</text>
</comment>
<dbReference type="AlphaFoldDB" id="A0A7J5TY22"/>
<dbReference type="Pfam" id="PF13181">
    <property type="entry name" value="TPR_8"/>
    <property type="match status" value="1"/>
</dbReference>
<evidence type="ECO:0000256" key="3">
    <source>
        <dbReference type="PROSITE-ProRule" id="PRU00339"/>
    </source>
</evidence>
<sequence length="779" mass="86284">MKGSWSVWLSACLVSICPLFGGAERGLFPSTRPARPDSIKSSSPVRSAASVPTRKDPVPGQNNTAILFSKAGKQTQALSLLTKAGQTRPSDTLTYNRALILLKLKRLDEAATALQKLNTFAHAQLNLGGLQCRQGDWARGLKTLQAAPATQDWADEKAVNIALAHYQLGQYKDAERTLSGATGSAAQLLRADLALVQGFYADALKGYKALENDETFGAVIPVRMGNALLGMRKFADAAALFEQYLAGTDRTAHGAARLGLANARYGQREFGPAAAEYRAAVQLLPQSTAARTGLANALASNRDYRSARAQYETVLRQDPTSLNARMGLGVVAFRQGNVPESVGHLRQVAARLDPTNPDHADAYLHQGLASLSISRFDTARRALEIVSRLRPGDPSAFSGLSEVYRRQDLYGQALEMLQQAINKTAEHHWPGAQPPPELSAKTRARMQANRGSLLLKLNLMDQAYPVFQDALKDDPSNLNALNGVAVSLLEMDQLDKAHTLYDSLINRGHRRAFLLNNRGIVRSYMALQLDKKKQTEEARKYYTLARQDYEKAQQMDTSRRFYQNNLGNVLKNLNLYDEAVKSYQAYMSRSAINNMGVLYAANRKPDFSRYYLNLAIELDSNNLIYQYNRVKLYRTFYPDSLNRKPNLLAAERRLPTQSISAKYSRDGYINIYLYDYDFDVYDYPPDHRFPLALEPPRPPDLLPIDDFVAMPEPADPTPITAKAAPSAVNTTPATATETAPPPVATRPAVTNTPAKRSRMPKPARPRRSTRWGSTRCPTF</sequence>
<evidence type="ECO:0000256" key="4">
    <source>
        <dbReference type="SAM" id="MobiDB-lite"/>
    </source>
</evidence>
<protein>
    <submittedName>
        <fullName evidence="5">Tetratricopeptide repeat protein</fullName>
    </submittedName>
</protein>
<proteinExistence type="predicted"/>
<feature type="region of interest" description="Disordered" evidence="4">
    <location>
        <begin position="713"/>
        <end position="779"/>
    </location>
</feature>
<dbReference type="InterPro" id="IPR011990">
    <property type="entry name" value="TPR-like_helical_dom_sf"/>
</dbReference>
<evidence type="ECO:0000313" key="5">
    <source>
        <dbReference type="EMBL" id="KAB7730032.1"/>
    </source>
</evidence>
<keyword evidence="1" id="KW-0677">Repeat</keyword>
<dbReference type="PANTHER" id="PTHR44943">
    <property type="entry name" value="CELLULOSE SYNTHASE OPERON PROTEIN C"/>
    <property type="match status" value="1"/>
</dbReference>
<dbReference type="SMART" id="SM00028">
    <property type="entry name" value="TPR"/>
    <property type="match status" value="8"/>
</dbReference>
<dbReference type="PANTHER" id="PTHR44943:SF8">
    <property type="entry name" value="TPR REPEAT-CONTAINING PROTEIN MJ0263"/>
    <property type="match status" value="1"/>
</dbReference>
<keyword evidence="6" id="KW-1185">Reference proteome</keyword>
<dbReference type="SUPFAM" id="SSF48452">
    <property type="entry name" value="TPR-like"/>
    <property type="match status" value="3"/>
</dbReference>
<organism evidence="5 6">
    <name type="scientific">Rudanella paleaurantiibacter</name>
    <dbReference type="NCBI Taxonomy" id="2614655"/>
    <lineage>
        <taxon>Bacteria</taxon>
        <taxon>Pseudomonadati</taxon>
        <taxon>Bacteroidota</taxon>
        <taxon>Cytophagia</taxon>
        <taxon>Cytophagales</taxon>
        <taxon>Cytophagaceae</taxon>
        <taxon>Rudanella</taxon>
    </lineage>
</organism>
<feature type="region of interest" description="Disordered" evidence="4">
    <location>
        <begin position="30"/>
        <end position="61"/>
    </location>
</feature>
<evidence type="ECO:0000256" key="1">
    <source>
        <dbReference type="ARBA" id="ARBA00022737"/>
    </source>
</evidence>
<feature type="repeat" description="TPR" evidence="3">
    <location>
        <begin position="444"/>
        <end position="477"/>
    </location>
</feature>
<evidence type="ECO:0000256" key="2">
    <source>
        <dbReference type="ARBA" id="ARBA00022803"/>
    </source>
</evidence>
<dbReference type="InterPro" id="IPR019734">
    <property type="entry name" value="TPR_rpt"/>
</dbReference>
<dbReference type="Pfam" id="PF13432">
    <property type="entry name" value="TPR_16"/>
    <property type="match status" value="3"/>
</dbReference>
<dbReference type="InterPro" id="IPR051685">
    <property type="entry name" value="Ycf3/AcsC/BcsC/TPR_MFPF"/>
</dbReference>
<gene>
    <name evidence="5" type="ORF">F5984_12665</name>
</gene>
<evidence type="ECO:0000313" key="6">
    <source>
        <dbReference type="Proteomes" id="UP000488299"/>
    </source>
</evidence>
<dbReference type="Proteomes" id="UP000488299">
    <property type="component" value="Unassembled WGS sequence"/>
</dbReference>
<dbReference type="PROSITE" id="PS50005">
    <property type="entry name" value="TPR"/>
    <property type="match status" value="1"/>
</dbReference>
<dbReference type="Gene3D" id="1.25.40.10">
    <property type="entry name" value="Tetratricopeptide repeat domain"/>
    <property type="match status" value="5"/>
</dbReference>
<feature type="compositionally biased region" description="Low complexity" evidence="4">
    <location>
        <begin position="727"/>
        <end position="738"/>
    </location>
</feature>
<accession>A0A7J5TY22</accession>